<keyword evidence="2" id="KW-1185">Reference proteome</keyword>
<dbReference type="PANTHER" id="PTHR35307">
    <property type="entry name" value="PROTEIN, PUTATIVE-RELATED"/>
    <property type="match status" value="1"/>
</dbReference>
<dbReference type="PANTHER" id="PTHR35307:SF9">
    <property type="entry name" value="TRANSMEMBRANE PROTEIN"/>
    <property type="match status" value="1"/>
</dbReference>
<dbReference type="Proteomes" id="UP001157418">
    <property type="component" value="Unassembled WGS sequence"/>
</dbReference>
<accession>A0AAU9NWT3</accession>
<sequence>MYKISQTILLHWNEQENWPTDEELFELISTIITDLLCACFTNLPHVITMKCHDDAIEKREDSNRTAAQLVGRSKKILKMLKKRQLPNLDMESMRVH</sequence>
<dbReference type="EMBL" id="CAKMRJ010005412">
    <property type="protein sequence ID" value="CAH1442188.1"/>
    <property type="molecule type" value="Genomic_DNA"/>
</dbReference>
<dbReference type="AlphaFoldDB" id="A0AAU9NWT3"/>
<organism evidence="1 2">
    <name type="scientific">Lactuca virosa</name>
    <dbReference type="NCBI Taxonomy" id="75947"/>
    <lineage>
        <taxon>Eukaryota</taxon>
        <taxon>Viridiplantae</taxon>
        <taxon>Streptophyta</taxon>
        <taxon>Embryophyta</taxon>
        <taxon>Tracheophyta</taxon>
        <taxon>Spermatophyta</taxon>
        <taxon>Magnoliopsida</taxon>
        <taxon>eudicotyledons</taxon>
        <taxon>Gunneridae</taxon>
        <taxon>Pentapetalae</taxon>
        <taxon>asterids</taxon>
        <taxon>campanulids</taxon>
        <taxon>Asterales</taxon>
        <taxon>Asteraceae</taxon>
        <taxon>Cichorioideae</taxon>
        <taxon>Cichorieae</taxon>
        <taxon>Lactucinae</taxon>
        <taxon>Lactuca</taxon>
    </lineage>
</organism>
<comment type="caution">
    <text evidence="1">The sequence shown here is derived from an EMBL/GenBank/DDBJ whole genome shotgun (WGS) entry which is preliminary data.</text>
</comment>
<evidence type="ECO:0000313" key="2">
    <source>
        <dbReference type="Proteomes" id="UP001157418"/>
    </source>
</evidence>
<name>A0AAU9NWT3_9ASTR</name>
<proteinExistence type="predicted"/>
<reference evidence="1 2" key="1">
    <citation type="submission" date="2022-01" db="EMBL/GenBank/DDBJ databases">
        <authorList>
            <person name="Xiong W."/>
            <person name="Schranz E."/>
        </authorList>
    </citation>
    <scope>NUCLEOTIDE SEQUENCE [LARGE SCALE GENOMIC DNA]</scope>
</reference>
<evidence type="ECO:0000313" key="1">
    <source>
        <dbReference type="EMBL" id="CAH1442188.1"/>
    </source>
</evidence>
<protein>
    <submittedName>
        <fullName evidence="1">Uncharacterized protein</fullName>
    </submittedName>
</protein>
<gene>
    <name evidence="1" type="ORF">LVIROSA_LOCUS28196</name>
</gene>